<evidence type="ECO:0000256" key="1">
    <source>
        <dbReference type="SAM" id="MobiDB-lite"/>
    </source>
</evidence>
<evidence type="ECO:0000259" key="2">
    <source>
        <dbReference type="Pfam" id="PF14309"/>
    </source>
</evidence>
<dbReference type="PANTHER" id="PTHR47212">
    <property type="entry name" value="ADHESIN-LIKE PROTEIN, PUTATIVE (DUF3741)-RELATED"/>
    <property type="match status" value="1"/>
</dbReference>
<evidence type="ECO:0000313" key="4">
    <source>
        <dbReference type="Proteomes" id="UP000826271"/>
    </source>
</evidence>
<dbReference type="AlphaFoldDB" id="A0AAV6X3G1"/>
<reference evidence="3" key="1">
    <citation type="submission" date="2019-10" db="EMBL/GenBank/DDBJ databases">
        <authorList>
            <person name="Zhang R."/>
            <person name="Pan Y."/>
            <person name="Wang J."/>
            <person name="Ma R."/>
            <person name="Yu S."/>
        </authorList>
    </citation>
    <scope>NUCLEOTIDE SEQUENCE</scope>
    <source>
        <strain evidence="3">LA-IB0</strain>
        <tissue evidence="3">Leaf</tissue>
    </source>
</reference>
<feature type="compositionally biased region" description="Basic and acidic residues" evidence="1">
    <location>
        <begin position="76"/>
        <end position="99"/>
    </location>
</feature>
<feature type="domain" description="DUF4378" evidence="2">
    <location>
        <begin position="640"/>
        <end position="787"/>
    </location>
</feature>
<evidence type="ECO:0000313" key="3">
    <source>
        <dbReference type="EMBL" id="KAG8374977.1"/>
    </source>
</evidence>
<accession>A0AAV6X3G1</accession>
<name>A0AAV6X3G1_9LAMI</name>
<dbReference type="InterPro" id="IPR025486">
    <property type="entry name" value="DUF4378"/>
</dbReference>
<dbReference type="EMBL" id="WHWC01000010">
    <property type="protein sequence ID" value="KAG8374977.1"/>
    <property type="molecule type" value="Genomic_DNA"/>
</dbReference>
<comment type="caution">
    <text evidence="3">The sequence shown here is derived from an EMBL/GenBank/DDBJ whole genome shotgun (WGS) entry which is preliminary data.</text>
</comment>
<sequence length="799" mass="91432">MAKRSARVTEVREKSEISCMWGLFSILESCQGHSTPKLISNGRPISKHFSDNQRKLIQPASFDEECRKIKNEADLGTKEATVKGQKSTETEPEPVDHLSKTHSKARKKSQKVNQSSSYHLNNAASLIHQPASASASTSAEVSLNKLKFAAILEAFCAQNNREEITLSEDFRRTISSKALTDQMFIERKFLCKDGTSSGSQSFSNALEVLKPNKDLWQKIDYQYKYSSKTSFPVKKPSDKIVILKPAPLNAKYSENVKCHCLSMQSRGRFNRRTSDAKIAHFFFREMKKKLKHRFRGTRKDCISDKLSQNRSILKVGDECTCHGVEFGHSSHNLCKRKGIESKWEPGISSGTDKVRRKLDFSSGRFTKKQEFDVVMEAKRHLSTRLKNQNSVENPTSKKSSKTLGRILSSPEHDIWPHSPRRDGLDCSASAQMRFSPYCLSPLRPNKEVTSCDDYDNNDSTLEIWQQKKRSSLVSNDEEGSRDAIISKTDNMKCNGELKIVEVNSIPRPELHVSEVPSEINSTETIELPKEDENDSLSENETFTYPVNDFPSTPSSIYHLDMADSNKHQEEHRSPVSVLEPFFIEDANSPPSITPRTRRLSHGQPLQPLRLDFEEYSSESLLRDSPIHTNTCTEDQYYISDYVHLVFQASCLNWDNILEMIETRPLPEELLHASLFDELIEFLAPTYCYFDAKLLFDHMNEVLQEIYQSHFCLPPWLAFVKPRIQSVPLEEVVLDEIMNEADFYLLPQTEKRTLDQLVSKDMADCRSWLDVRHDTEQIVIDISEDLVDRSILDVLLELHI</sequence>
<dbReference type="Pfam" id="PF14309">
    <property type="entry name" value="DUF4378"/>
    <property type="match status" value="1"/>
</dbReference>
<proteinExistence type="predicted"/>
<gene>
    <name evidence="3" type="ORF">BUALT_Bualt10G0051700</name>
</gene>
<dbReference type="PANTHER" id="PTHR47212:SF4">
    <property type="entry name" value="ADHESIN-LIKE PROTEIN, PUTATIVE (DUF3741)-RELATED"/>
    <property type="match status" value="1"/>
</dbReference>
<protein>
    <recommendedName>
        <fullName evidence="2">DUF4378 domain-containing protein</fullName>
    </recommendedName>
</protein>
<organism evidence="3 4">
    <name type="scientific">Buddleja alternifolia</name>
    <dbReference type="NCBI Taxonomy" id="168488"/>
    <lineage>
        <taxon>Eukaryota</taxon>
        <taxon>Viridiplantae</taxon>
        <taxon>Streptophyta</taxon>
        <taxon>Embryophyta</taxon>
        <taxon>Tracheophyta</taxon>
        <taxon>Spermatophyta</taxon>
        <taxon>Magnoliopsida</taxon>
        <taxon>eudicotyledons</taxon>
        <taxon>Gunneridae</taxon>
        <taxon>Pentapetalae</taxon>
        <taxon>asterids</taxon>
        <taxon>lamiids</taxon>
        <taxon>Lamiales</taxon>
        <taxon>Scrophulariaceae</taxon>
        <taxon>Buddlejeae</taxon>
        <taxon>Buddleja</taxon>
    </lineage>
</organism>
<dbReference type="Proteomes" id="UP000826271">
    <property type="component" value="Unassembled WGS sequence"/>
</dbReference>
<feature type="region of interest" description="Disordered" evidence="1">
    <location>
        <begin position="76"/>
        <end position="115"/>
    </location>
</feature>
<keyword evidence="4" id="KW-1185">Reference proteome</keyword>
<feature type="compositionally biased region" description="Basic residues" evidence="1">
    <location>
        <begin position="100"/>
        <end position="110"/>
    </location>
</feature>